<sequence>MGRRFALKLWLQMGPFVFLASWLLSCAAGRIVRRNNELEPRIAPKQQSRVLRGGGGGGSEA</sequence>
<accession>A0A6A6VX71</accession>
<proteinExistence type="predicted"/>
<name>A0A6A6VX71_9PEZI</name>
<keyword evidence="2" id="KW-1185">Reference proteome</keyword>
<dbReference type="AlphaFoldDB" id="A0A6A6VX71"/>
<organism evidence="1 2">
    <name type="scientific">Pseudovirgaria hyperparasitica</name>
    <dbReference type="NCBI Taxonomy" id="470096"/>
    <lineage>
        <taxon>Eukaryota</taxon>
        <taxon>Fungi</taxon>
        <taxon>Dikarya</taxon>
        <taxon>Ascomycota</taxon>
        <taxon>Pezizomycotina</taxon>
        <taxon>Dothideomycetes</taxon>
        <taxon>Dothideomycetes incertae sedis</taxon>
        <taxon>Acrospermales</taxon>
        <taxon>Acrospermaceae</taxon>
        <taxon>Pseudovirgaria</taxon>
    </lineage>
</organism>
<dbReference type="Proteomes" id="UP000799437">
    <property type="component" value="Unassembled WGS sequence"/>
</dbReference>
<protein>
    <submittedName>
        <fullName evidence="1">Uncharacterized protein</fullName>
    </submittedName>
</protein>
<evidence type="ECO:0000313" key="1">
    <source>
        <dbReference type="EMBL" id="KAF2753841.1"/>
    </source>
</evidence>
<evidence type="ECO:0000313" key="2">
    <source>
        <dbReference type="Proteomes" id="UP000799437"/>
    </source>
</evidence>
<reference evidence="1" key="1">
    <citation type="journal article" date="2020" name="Stud. Mycol.">
        <title>101 Dothideomycetes genomes: a test case for predicting lifestyles and emergence of pathogens.</title>
        <authorList>
            <person name="Haridas S."/>
            <person name="Albert R."/>
            <person name="Binder M."/>
            <person name="Bloem J."/>
            <person name="Labutti K."/>
            <person name="Salamov A."/>
            <person name="Andreopoulos B."/>
            <person name="Baker S."/>
            <person name="Barry K."/>
            <person name="Bills G."/>
            <person name="Bluhm B."/>
            <person name="Cannon C."/>
            <person name="Castanera R."/>
            <person name="Culley D."/>
            <person name="Daum C."/>
            <person name="Ezra D."/>
            <person name="Gonzalez J."/>
            <person name="Henrissat B."/>
            <person name="Kuo A."/>
            <person name="Liang C."/>
            <person name="Lipzen A."/>
            <person name="Lutzoni F."/>
            <person name="Magnuson J."/>
            <person name="Mondo S."/>
            <person name="Nolan M."/>
            <person name="Ohm R."/>
            <person name="Pangilinan J."/>
            <person name="Park H.-J."/>
            <person name="Ramirez L."/>
            <person name="Alfaro M."/>
            <person name="Sun H."/>
            <person name="Tritt A."/>
            <person name="Yoshinaga Y."/>
            <person name="Zwiers L.-H."/>
            <person name="Turgeon B."/>
            <person name="Goodwin S."/>
            <person name="Spatafora J."/>
            <person name="Crous P."/>
            <person name="Grigoriev I."/>
        </authorList>
    </citation>
    <scope>NUCLEOTIDE SEQUENCE</scope>
    <source>
        <strain evidence="1">CBS 121739</strain>
    </source>
</reference>
<gene>
    <name evidence="1" type="ORF">EJ05DRAFT_156823</name>
</gene>
<dbReference type="RefSeq" id="XP_033596292.1">
    <property type="nucleotide sequence ID" value="XM_033739378.1"/>
</dbReference>
<dbReference type="GeneID" id="54480432"/>
<dbReference type="EMBL" id="ML996582">
    <property type="protein sequence ID" value="KAF2753841.1"/>
    <property type="molecule type" value="Genomic_DNA"/>
</dbReference>
<dbReference type="PROSITE" id="PS51257">
    <property type="entry name" value="PROKAR_LIPOPROTEIN"/>
    <property type="match status" value="1"/>
</dbReference>